<protein>
    <submittedName>
        <fullName evidence="3">Tail fiber protein</fullName>
    </submittedName>
</protein>
<dbReference type="EMBL" id="CP095049">
    <property type="protein sequence ID" value="UOQ54117.1"/>
    <property type="molecule type" value="Genomic_DNA"/>
</dbReference>
<dbReference type="Gene3D" id="3.90.1340.10">
    <property type="entry name" value="Phage tail collar domain"/>
    <property type="match status" value="1"/>
</dbReference>
<feature type="domain" description="Phage tail collar" evidence="2">
    <location>
        <begin position="49"/>
        <end position="104"/>
    </location>
</feature>
<sequence>MADFSASASGSAAGRRSLLQRFQRWLLPGAAQPRQLVSMRPNGNPPYIGEIAIFAGNFAPVGWEFCRGQLLLISENDTLFQLIGTTYGGDGESTFALPDLQGRVALHQGAGYVMAEMAGVESVTLTTQQIPSHTHTLGASSAPGTWASPSGAVPADSGSGSAQYTQATTNLVTQPAQLLGVYGGSQPHENRQPYVVINYIISLYGVFPSPT</sequence>
<feature type="region of interest" description="Disordered" evidence="1">
    <location>
        <begin position="134"/>
        <end position="164"/>
    </location>
</feature>
<reference evidence="3 4" key="1">
    <citation type="submission" date="2022-04" db="EMBL/GenBank/DDBJ databases">
        <title>Hymenobacter sp. isolated from the air.</title>
        <authorList>
            <person name="Won M."/>
            <person name="Lee C.-M."/>
            <person name="Woen H.-Y."/>
            <person name="Kwon S.-W."/>
        </authorList>
    </citation>
    <scope>NUCLEOTIDE SEQUENCE [LARGE SCALE GENOMIC DNA]</scope>
    <source>
        <strain evidence="4">5116 S-27</strain>
    </source>
</reference>
<proteinExistence type="predicted"/>
<keyword evidence="4" id="KW-1185">Reference proteome</keyword>
<evidence type="ECO:0000256" key="1">
    <source>
        <dbReference type="SAM" id="MobiDB-lite"/>
    </source>
</evidence>
<evidence type="ECO:0000259" key="2">
    <source>
        <dbReference type="Pfam" id="PF07484"/>
    </source>
</evidence>
<feature type="compositionally biased region" description="Polar residues" evidence="1">
    <location>
        <begin position="134"/>
        <end position="143"/>
    </location>
</feature>
<dbReference type="InterPro" id="IPR037053">
    <property type="entry name" value="Phage_tail_collar_dom_sf"/>
</dbReference>
<dbReference type="Proteomes" id="UP000831785">
    <property type="component" value="Chromosome"/>
</dbReference>
<dbReference type="InterPro" id="IPR011083">
    <property type="entry name" value="Phage_tail_collar_dom"/>
</dbReference>
<evidence type="ECO:0000313" key="4">
    <source>
        <dbReference type="Proteomes" id="UP000831785"/>
    </source>
</evidence>
<name>A0ABY4FDI7_9BACT</name>
<dbReference type="Pfam" id="PF07484">
    <property type="entry name" value="Collar"/>
    <property type="match status" value="1"/>
</dbReference>
<organism evidence="3 4">
    <name type="scientific">Hymenobacter cellulosivorans</name>
    <dbReference type="NCBI Taxonomy" id="2932249"/>
    <lineage>
        <taxon>Bacteria</taxon>
        <taxon>Pseudomonadati</taxon>
        <taxon>Bacteroidota</taxon>
        <taxon>Cytophagia</taxon>
        <taxon>Cytophagales</taxon>
        <taxon>Hymenobacteraceae</taxon>
        <taxon>Hymenobacter</taxon>
    </lineage>
</organism>
<dbReference type="SUPFAM" id="SSF88874">
    <property type="entry name" value="Receptor-binding domain of short tail fibre protein gp12"/>
    <property type="match status" value="1"/>
</dbReference>
<evidence type="ECO:0000313" key="3">
    <source>
        <dbReference type="EMBL" id="UOQ54117.1"/>
    </source>
</evidence>
<accession>A0ABY4FDI7</accession>
<gene>
    <name evidence="3" type="ORF">MUN80_04980</name>
</gene>
<dbReference type="RefSeq" id="WP_244720403.1">
    <property type="nucleotide sequence ID" value="NZ_CP095049.1"/>
</dbReference>